<name>A0AB38P6K3_9ENTR</name>
<dbReference type="InterPro" id="IPR043149">
    <property type="entry name" value="TagF_N"/>
</dbReference>
<evidence type="ECO:0000256" key="3">
    <source>
        <dbReference type="ARBA" id="ARBA00022475"/>
    </source>
</evidence>
<dbReference type="Gene3D" id="3.40.50.12580">
    <property type="match status" value="1"/>
</dbReference>
<evidence type="ECO:0000256" key="4">
    <source>
        <dbReference type="ARBA" id="ARBA00022679"/>
    </source>
</evidence>
<evidence type="ECO:0000256" key="2">
    <source>
        <dbReference type="ARBA" id="ARBA00010488"/>
    </source>
</evidence>
<proteinExistence type="inferred from homology"/>
<dbReference type="InterPro" id="IPR051612">
    <property type="entry name" value="Teichoic_Acid_Biosynth"/>
</dbReference>
<dbReference type="Pfam" id="PF04464">
    <property type="entry name" value="Glyphos_transf"/>
    <property type="match status" value="1"/>
</dbReference>
<evidence type="ECO:0000313" key="7">
    <source>
        <dbReference type="EMBL" id="TKK20647.1"/>
    </source>
</evidence>
<accession>A0AB38P6K3</accession>
<evidence type="ECO:0000256" key="5">
    <source>
        <dbReference type="ARBA" id="ARBA00022944"/>
    </source>
</evidence>
<dbReference type="SUPFAM" id="SSF53756">
    <property type="entry name" value="UDP-Glycosyltransferase/glycogen phosphorylase"/>
    <property type="match status" value="1"/>
</dbReference>
<keyword evidence="5" id="KW-0777">Teichoic acid biosynthesis</keyword>
<comment type="caution">
    <text evidence="7">The sequence shown here is derived from an EMBL/GenBank/DDBJ whole genome shotgun (WGS) entry which is preliminary data.</text>
</comment>
<dbReference type="Gene3D" id="3.40.50.11820">
    <property type="match status" value="1"/>
</dbReference>
<dbReference type="InterPro" id="IPR007554">
    <property type="entry name" value="Glycerophosphate_synth"/>
</dbReference>
<dbReference type="GO" id="GO:0019350">
    <property type="term" value="P:teichoic acid biosynthetic process"/>
    <property type="evidence" value="ECO:0007669"/>
    <property type="project" value="UniProtKB-KW"/>
</dbReference>
<dbReference type="GO" id="GO:0047355">
    <property type="term" value="F:CDP-glycerol glycerophosphotransferase activity"/>
    <property type="evidence" value="ECO:0007669"/>
    <property type="project" value="InterPro"/>
</dbReference>
<evidence type="ECO:0000256" key="1">
    <source>
        <dbReference type="ARBA" id="ARBA00004202"/>
    </source>
</evidence>
<gene>
    <name evidence="7" type="ORF">EcCFBP13530_08880</name>
</gene>
<evidence type="ECO:0008006" key="9">
    <source>
        <dbReference type="Google" id="ProtNLM"/>
    </source>
</evidence>
<evidence type="ECO:0000256" key="6">
    <source>
        <dbReference type="ARBA" id="ARBA00023136"/>
    </source>
</evidence>
<dbReference type="AlphaFoldDB" id="A0AB38P6K3"/>
<dbReference type="Proteomes" id="UP000306327">
    <property type="component" value="Unassembled WGS sequence"/>
</dbReference>
<keyword evidence="4" id="KW-0808">Transferase</keyword>
<keyword evidence="6" id="KW-0472">Membrane</keyword>
<dbReference type="EMBL" id="QGAL01000002">
    <property type="protein sequence ID" value="TKK20647.1"/>
    <property type="molecule type" value="Genomic_DNA"/>
</dbReference>
<keyword evidence="3" id="KW-1003">Cell membrane</keyword>
<organism evidence="7 8">
    <name type="scientific">Enterobacter cancerogenus</name>
    <dbReference type="NCBI Taxonomy" id="69218"/>
    <lineage>
        <taxon>Bacteria</taxon>
        <taxon>Pseudomonadati</taxon>
        <taxon>Pseudomonadota</taxon>
        <taxon>Gammaproteobacteria</taxon>
        <taxon>Enterobacterales</taxon>
        <taxon>Enterobacteriaceae</taxon>
        <taxon>Enterobacter</taxon>
        <taxon>Enterobacter cloacae complex</taxon>
    </lineage>
</organism>
<protein>
    <recommendedName>
        <fullName evidence="9">Teichoic acid poly(glycerol phosphate) polymerase</fullName>
    </recommendedName>
</protein>
<dbReference type="InterPro" id="IPR043148">
    <property type="entry name" value="TagF_C"/>
</dbReference>
<evidence type="ECO:0000313" key="8">
    <source>
        <dbReference type="Proteomes" id="UP000306327"/>
    </source>
</evidence>
<comment type="similarity">
    <text evidence="2">Belongs to the CDP-glycerol glycerophosphotransferase family.</text>
</comment>
<dbReference type="GO" id="GO:0005886">
    <property type="term" value="C:plasma membrane"/>
    <property type="evidence" value="ECO:0007669"/>
    <property type="project" value="UniProtKB-SubCell"/>
</dbReference>
<dbReference type="RefSeq" id="WP_137272378.1">
    <property type="nucleotide sequence ID" value="NZ_JBBBWV010000002.1"/>
</dbReference>
<dbReference type="PANTHER" id="PTHR37316">
    <property type="entry name" value="TEICHOIC ACID GLYCEROL-PHOSPHATE PRIMASE"/>
    <property type="match status" value="1"/>
</dbReference>
<reference evidence="7 8" key="1">
    <citation type="journal article" date="2019" name="Sci. Rep.">
        <title>Differences in resource use lead to coexistence of seed-transmitted microbial populations.</title>
        <authorList>
            <person name="Torres-Cortes G."/>
            <person name="Garcia B.J."/>
            <person name="Compant S."/>
            <person name="Rezki S."/>
            <person name="Jones P."/>
            <person name="Preveaux A."/>
            <person name="Briand M."/>
            <person name="Roulet A."/>
            <person name="Bouchez O."/>
            <person name="Jacobson D."/>
            <person name="Barret M."/>
        </authorList>
    </citation>
    <scope>NUCLEOTIDE SEQUENCE [LARGE SCALE GENOMIC DNA]</scope>
    <source>
        <strain evidence="7 8">CFBP13530</strain>
    </source>
</reference>
<sequence length="386" mass="44707">MINFKKSFRKILSRTLSLLNYFIPKTKNRIFFKSKPDYSGNCKALSDYIIENNLPYQIVWSLKKAIKQPNFTKVTTGTLKEYYYYFTSKYIITTHNEMIGPVARNQRYISLWHGMPFKKICYLGENDHQGMIDFSATRIATSEVMRSIISASFREKANNVYITGQPRNDFLFKPIDLADVGIESCKDKNIIMLAPTFRMNNEDKRYSDGAEITDNNFLRVNDFSLEEIDTYLEKTKTHLILKLHPYEEEYFRGIATLSSNITIISSEELTQKNIDLNQLLSLVDILITDYSSIYLDYLILNKPLIFLVPDVDAYSSSRGGFTLEPFDFWTPGDKVNSQKTLLDSVDKIISGKDEYIERRSQVNSIINKYNDANSSQRVVELMKSLS</sequence>
<dbReference type="PANTHER" id="PTHR37316:SF3">
    <property type="entry name" value="TEICHOIC ACID GLYCEROL-PHOSPHATE TRANSFERASE"/>
    <property type="match status" value="1"/>
</dbReference>
<comment type="subcellular location">
    <subcellularLocation>
        <location evidence="1">Cell membrane</location>
        <topology evidence="1">Peripheral membrane protein</topology>
    </subcellularLocation>
</comment>